<gene>
    <name evidence="3" type="ORF">DU484_17600</name>
    <name evidence="2" type="ORF">DU500_00640</name>
</gene>
<sequence length="189" mass="18854">MSNGLGTGFGALTLLVLLVGLALFSALATVASVAWYRQAGRLPSWLRYLFVLLGAAAVVVPAVGVLALFDETPTAAGLFLLLGLLPLIGSGVALGRQTGATRLVLVVTTVMAWGPALLVGVIVTFGAMGVLVSLLDVPAAVASETSLPWIAAAVGGAVVVVAATLLGSRLVDVVGAAGSNPGASHRIFD</sequence>
<evidence type="ECO:0000313" key="5">
    <source>
        <dbReference type="Proteomes" id="UP000253273"/>
    </source>
</evidence>
<keyword evidence="1" id="KW-0472">Membrane</keyword>
<feature type="transmembrane region" description="Helical" evidence="1">
    <location>
        <begin position="147"/>
        <end position="166"/>
    </location>
</feature>
<feature type="transmembrane region" description="Helical" evidence="1">
    <location>
        <begin position="103"/>
        <end position="135"/>
    </location>
</feature>
<protein>
    <submittedName>
        <fullName evidence="3">Uncharacterized protein</fullName>
    </submittedName>
</protein>
<organism evidence="3 4">
    <name type="scientific">Haloplanus rubicundus</name>
    <dbReference type="NCBI Taxonomy" id="1547898"/>
    <lineage>
        <taxon>Archaea</taxon>
        <taxon>Methanobacteriati</taxon>
        <taxon>Methanobacteriota</taxon>
        <taxon>Stenosarchaea group</taxon>
        <taxon>Halobacteria</taxon>
        <taxon>Halobacteriales</taxon>
        <taxon>Haloferacaceae</taxon>
        <taxon>Haloplanus</taxon>
    </lineage>
</organism>
<feature type="transmembrane region" description="Helical" evidence="1">
    <location>
        <begin position="48"/>
        <end position="69"/>
    </location>
</feature>
<dbReference type="KEGG" id="haq:DU484_17600"/>
<evidence type="ECO:0000313" key="4">
    <source>
        <dbReference type="Proteomes" id="UP000252985"/>
    </source>
</evidence>
<dbReference type="GeneID" id="37288832"/>
<name>A0A345EH50_9EURY</name>
<keyword evidence="1" id="KW-0812">Transmembrane</keyword>
<accession>A0A345EH50</accession>
<reference evidence="3 4" key="1">
    <citation type="submission" date="2018-07" db="EMBL/GenBank/DDBJ databases">
        <title>Genome sequences of Haloplanus sp. CBA1112.</title>
        <authorList>
            <person name="Kim Y.B."/>
            <person name="Roh S.W."/>
        </authorList>
    </citation>
    <scope>NUCLEOTIDE SEQUENCE [LARGE SCALE GENOMIC DNA]</scope>
    <source>
        <strain evidence="3 4">CBA1112</strain>
    </source>
</reference>
<feature type="transmembrane region" description="Helical" evidence="1">
    <location>
        <begin position="12"/>
        <end position="36"/>
    </location>
</feature>
<feature type="transmembrane region" description="Helical" evidence="1">
    <location>
        <begin position="75"/>
        <end position="94"/>
    </location>
</feature>
<reference evidence="2 5" key="2">
    <citation type="submission" date="2018-07" db="EMBL/GenBank/DDBJ databases">
        <title>Genome sequences of Haloplanus sp. CBA1113.</title>
        <authorList>
            <person name="Kim Y.B."/>
            <person name="Roh S.W."/>
        </authorList>
    </citation>
    <scope>NUCLEOTIDE SEQUENCE [LARGE SCALE GENOMIC DNA]</scope>
    <source>
        <strain evidence="2 5">CBA1113</strain>
    </source>
</reference>
<keyword evidence="1" id="KW-1133">Transmembrane helix</keyword>
<keyword evidence="5" id="KW-1185">Reference proteome</keyword>
<evidence type="ECO:0000313" key="3">
    <source>
        <dbReference type="EMBL" id="AXG11522.1"/>
    </source>
</evidence>
<proteinExistence type="predicted"/>
<dbReference type="Proteomes" id="UP000252985">
    <property type="component" value="Chromosome"/>
</dbReference>
<dbReference type="Proteomes" id="UP000253273">
    <property type="component" value="Chromosome"/>
</dbReference>
<accession>A0A345DYM9</accession>
<dbReference type="RefSeq" id="WP_114584206.1">
    <property type="nucleotide sequence ID" value="NZ_CP031148.1"/>
</dbReference>
<dbReference type="KEGG" id="haj:DU500_00640"/>
<evidence type="ECO:0000313" key="2">
    <source>
        <dbReference type="EMBL" id="AXG05051.1"/>
    </source>
</evidence>
<dbReference type="AlphaFoldDB" id="A0A345EH50"/>
<dbReference type="EMBL" id="CP031148">
    <property type="protein sequence ID" value="AXG11522.1"/>
    <property type="molecule type" value="Genomic_DNA"/>
</dbReference>
<dbReference type="EMBL" id="CP031150">
    <property type="protein sequence ID" value="AXG05051.1"/>
    <property type="molecule type" value="Genomic_DNA"/>
</dbReference>
<evidence type="ECO:0000256" key="1">
    <source>
        <dbReference type="SAM" id="Phobius"/>
    </source>
</evidence>